<name>I3C4J0_9FLAO</name>
<keyword evidence="5" id="KW-1185">Reference proteome</keyword>
<keyword evidence="1" id="KW-0472">Membrane</keyword>
<dbReference type="InterPro" id="IPR032508">
    <property type="entry name" value="FecR_C"/>
</dbReference>
<dbReference type="Gene3D" id="2.60.120.1440">
    <property type="match status" value="1"/>
</dbReference>
<dbReference type="FunFam" id="2.60.120.1440:FF:000001">
    <property type="entry name" value="Putative anti-sigma factor"/>
    <property type="match status" value="1"/>
</dbReference>
<dbReference type="STRING" id="926559.JoomaDRAFT_1518"/>
<evidence type="ECO:0000259" key="2">
    <source>
        <dbReference type="Pfam" id="PF04773"/>
    </source>
</evidence>
<organism evidence="4 5">
    <name type="scientific">Galbibacter orientalis DSM 19592</name>
    <dbReference type="NCBI Taxonomy" id="926559"/>
    <lineage>
        <taxon>Bacteria</taxon>
        <taxon>Pseudomonadati</taxon>
        <taxon>Bacteroidota</taxon>
        <taxon>Flavobacteriia</taxon>
        <taxon>Flavobacteriales</taxon>
        <taxon>Flavobacteriaceae</taxon>
        <taxon>Galbibacter</taxon>
    </lineage>
</organism>
<dbReference type="eggNOG" id="COG3712">
    <property type="taxonomic scope" value="Bacteria"/>
</dbReference>
<dbReference type="GO" id="GO:0016989">
    <property type="term" value="F:sigma factor antagonist activity"/>
    <property type="evidence" value="ECO:0007669"/>
    <property type="project" value="TreeGrafter"/>
</dbReference>
<dbReference type="AlphaFoldDB" id="I3C4J0"/>
<keyword evidence="1" id="KW-1133">Transmembrane helix</keyword>
<protein>
    <submittedName>
        <fullName evidence="4">Fe2+-dicitrate sensor, membrane component</fullName>
    </submittedName>
</protein>
<dbReference type="PANTHER" id="PTHR30273:SF2">
    <property type="entry name" value="PROTEIN FECR"/>
    <property type="match status" value="1"/>
</dbReference>
<reference evidence="4 5" key="1">
    <citation type="submission" date="2012-02" db="EMBL/GenBank/DDBJ databases">
        <title>Improved High-Quality Draft genome of Joostella marina DSM 19592.</title>
        <authorList>
            <consortium name="US DOE Joint Genome Institute (JGI-PGF)"/>
            <person name="Lucas S."/>
            <person name="Copeland A."/>
            <person name="Lapidus A."/>
            <person name="Bruce D."/>
            <person name="Goodwin L."/>
            <person name="Pitluck S."/>
            <person name="Peters L."/>
            <person name="Chertkov O."/>
            <person name="Ovchinnikova G."/>
            <person name="Kyrpides N."/>
            <person name="Mavromatis K."/>
            <person name="Detter J.C."/>
            <person name="Han C."/>
            <person name="Land M."/>
            <person name="Hauser L."/>
            <person name="Markowitz V."/>
            <person name="Cheng J.-F."/>
            <person name="Hugenholtz P."/>
            <person name="Woyke T."/>
            <person name="Wu D."/>
            <person name="Tindall B."/>
            <person name="Brambilla E."/>
            <person name="Klenk H.-P."/>
            <person name="Eisen J.A."/>
        </authorList>
    </citation>
    <scope>NUCLEOTIDE SEQUENCE [LARGE SCALE GENOMIC DNA]</scope>
    <source>
        <strain evidence="4 5">DSM 19592</strain>
    </source>
</reference>
<gene>
    <name evidence="4" type="ORF">JoomaDRAFT_1518</name>
</gene>
<keyword evidence="1" id="KW-0812">Transmembrane</keyword>
<evidence type="ECO:0000313" key="5">
    <source>
        <dbReference type="Proteomes" id="UP000004690"/>
    </source>
</evidence>
<dbReference type="Pfam" id="PF04773">
    <property type="entry name" value="FecR"/>
    <property type="match status" value="1"/>
</dbReference>
<evidence type="ECO:0000259" key="3">
    <source>
        <dbReference type="Pfam" id="PF16344"/>
    </source>
</evidence>
<dbReference type="InterPro" id="IPR012373">
    <property type="entry name" value="Ferrdict_sens_TM"/>
</dbReference>
<evidence type="ECO:0000313" key="4">
    <source>
        <dbReference type="EMBL" id="EIJ38533.1"/>
    </source>
</evidence>
<dbReference type="Proteomes" id="UP000004690">
    <property type="component" value="Unassembled WGS sequence"/>
</dbReference>
<feature type="domain" description="Protein FecR C-terminal" evidence="3">
    <location>
        <begin position="319"/>
        <end position="388"/>
    </location>
</feature>
<dbReference type="RefSeq" id="WP_008611764.1">
    <property type="nucleotide sequence ID" value="NZ_JH651379.1"/>
</dbReference>
<evidence type="ECO:0000256" key="1">
    <source>
        <dbReference type="SAM" id="Phobius"/>
    </source>
</evidence>
<sequence>MIPSKIEDIIIKFLSNTASSEELDFLIENIEKKENKKIFKSYIKTHFAISIAMHKPNTKKAKKEFLLNIKNEKRRGRLRVINSVVKYAAVVLIMIGGAFTYKHYYDINQSATSNTKIIPREGQVILQLENGEKQIISGSKPIKNIKGKTIAKSDGTSILYENKITNDKKLVYNKLTVPYGKKIDLVLSDGTRVTLNSGSSLKYPVDFVKDGERKVFLQGEAFFDVTPNKEKPFYVEAQAINVKVYGTSFNFKNYQEETDTEVVLVEGSVSMQLNKSSKNEVQETILKPGDKASFNKNNKNITKTKVDTSIYTSWIHGNLVFRDEPFKNIIKALERSYNVIIINNNKEVINESFNATIETNNESIEQVLSYFEKVYDIDYKIIENKVVIN</sequence>
<feature type="transmembrane region" description="Helical" evidence="1">
    <location>
        <begin position="80"/>
        <end position="101"/>
    </location>
</feature>
<proteinExistence type="predicted"/>
<dbReference type="Pfam" id="PF16344">
    <property type="entry name" value="FecR_C"/>
    <property type="match status" value="1"/>
</dbReference>
<dbReference type="PANTHER" id="PTHR30273">
    <property type="entry name" value="PERIPLASMIC SIGNAL SENSOR AND SIGMA FACTOR ACTIVATOR FECR-RELATED"/>
    <property type="match status" value="1"/>
</dbReference>
<dbReference type="InterPro" id="IPR006860">
    <property type="entry name" value="FecR"/>
</dbReference>
<dbReference type="Gene3D" id="3.55.50.30">
    <property type="match status" value="1"/>
</dbReference>
<dbReference type="OrthoDB" id="704021at2"/>
<feature type="domain" description="FecR protein" evidence="2">
    <location>
        <begin position="176"/>
        <end position="269"/>
    </location>
</feature>
<dbReference type="EMBL" id="JH651379">
    <property type="protein sequence ID" value="EIJ38533.1"/>
    <property type="molecule type" value="Genomic_DNA"/>
</dbReference>
<accession>I3C4J0</accession>
<dbReference type="HOGENOM" id="CLU_050192_1_1_10"/>